<dbReference type="RefSeq" id="WP_131101344.1">
    <property type="nucleotide sequence ID" value="NZ_CP036455.1"/>
</dbReference>
<evidence type="ECO:0000259" key="1">
    <source>
        <dbReference type="Pfam" id="PF03235"/>
    </source>
</evidence>
<name>A0A4P6Q7T8_9ACTN</name>
<dbReference type="PANTHER" id="PTHR39639">
    <property type="entry name" value="CHROMOSOME 16, WHOLE GENOME SHOTGUN SEQUENCE"/>
    <property type="match status" value="1"/>
</dbReference>
<feature type="domain" description="GmrSD restriction endonucleases N-terminal" evidence="1">
    <location>
        <begin position="62"/>
        <end position="201"/>
    </location>
</feature>
<dbReference type="KEGG" id="strr:EKD16_23565"/>
<dbReference type="EMBL" id="CP036455">
    <property type="protein sequence ID" value="QBI56460.1"/>
    <property type="molecule type" value="Genomic_DNA"/>
</dbReference>
<organism evidence="2 3">
    <name type="scientific">Streptomonospora litoralis</name>
    <dbReference type="NCBI Taxonomy" id="2498135"/>
    <lineage>
        <taxon>Bacteria</taxon>
        <taxon>Bacillati</taxon>
        <taxon>Actinomycetota</taxon>
        <taxon>Actinomycetes</taxon>
        <taxon>Streptosporangiales</taxon>
        <taxon>Nocardiopsidaceae</taxon>
        <taxon>Streptomonospora</taxon>
    </lineage>
</organism>
<dbReference type="PANTHER" id="PTHR39639:SF1">
    <property type="entry name" value="DUF262 DOMAIN-CONTAINING PROTEIN"/>
    <property type="match status" value="1"/>
</dbReference>
<reference evidence="2 3" key="1">
    <citation type="submission" date="2019-02" db="EMBL/GenBank/DDBJ databases">
        <authorList>
            <person name="Khodamoradi S."/>
            <person name="Hahnke R.L."/>
            <person name="Kaempfer P."/>
            <person name="Schumann P."/>
            <person name="Rohde M."/>
            <person name="Steinert M."/>
            <person name="Luzhetskyy A."/>
            <person name="Wink J."/>
            <person name="Ruckert C."/>
        </authorList>
    </citation>
    <scope>NUCLEOTIDE SEQUENCE [LARGE SCALE GENOMIC DNA]</scope>
    <source>
        <strain evidence="2 3">M2</strain>
    </source>
</reference>
<evidence type="ECO:0000313" key="2">
    <source>
        <dbReference type="EMBL" id="QBI56460.1"/>
    </source>
</evidence>
<protein>
    <recommendedName>
        <fullName evidence="1">GmrSD restriction endonucleases N-terminal domain-containing protein</fullName>
    </recommendedName>
</protein>
<dbReference type="InterPro" id="IPR004919">
    <property type="entry name" value="GmrSD_N"/>
</dbReference>
<sequence>MALPDETTAPNILEEHFQDIGTDVEVEQLPDDAELSSGKPWNPDDIRVSTKQFSLRNVMDMIEDGSLELAPEFQRNRVWKVPQKSRLIESVLLQIPLPAFYFAEDADGLLRVVDGLQRLSTINAFVRGGEDTGFALKGLEYLTEEGKRFSDLGTALQRRINNAQIVVHVIDPTTPREVTYDIFKRINTGGTPLNAQEIRHSMSKDRSRDILRDLAATEEFNAATNNLYNQVRMTDREMALRFCAFWIFGVDEYLKLRAMEPFLERTTAALDDPAEVPDDKVADLRAAFTRAMHNSYLVFGKHAFRKWPYGTESLNPVNRALFEAWSISLTDFGPDDLTRRRELIVAEARRLMTDDVTYLYAITASTGDAQRVRYRFSTTRDAARAGL</sequence>
<proteinExistence type="predicted"/>
<keyword evidence="3" id="KW-1185">Reference proteome</keyword>
<dbReference type="Pfam" id="PF03235">
    <property type="entry name" value="GmrSD_N"/>
    <property type="match status" value="1"/>
</dbReference>
<gene>
    <name evidence="2" type="ORF">EKD16_23565</name>
</gene>
<evidence type="ECO:0000313" key="3">
    <source>
        <dbReference type="Proteomes" id="UP000292235"/>
    </source>
</evidence>
<dbReference type="AlphaFoldDB" id="A0A4P6Q7T8"/>
<dbReference type="Proteomes" id="UP000292235">
    <property type="component" value="Chromosome"/>
</dbReference>
<dbReference type="OrthoDB" id="9787127at2"/>
<accession>A0A4P6Q7T8</accession>